<dbReference type="EMBL" id="BAAAFM010000008">
    <property type="protein sequence ID" value="GAA0212128.1"/>
    <property type="molecule type" value="Genomic_DNA"/>
</dbReference>
<dbReference type="InterPro" id="IPR016162">
    <property type="entry name" value="Ald_DH_N"/>
</dbReference>
<dbReference type="InterPro" id="IPR012394">
    <property type="entry name" value="Aldehyde_DH_NAD(P)"/>
</dbReference>
<proteinExistence type="inferred from homology"/>
<dbReference type="PANTHER" id="PTHR43353:SF5">
    <property type="entry name" value="SUCCINATE-SEMIALDEHYDE DEHYDROGENASE, MITOCHONDRIAL"/>
    <property type="match status" value="1"/>
</dbReference>
<comment type="caution">
    <text evidence="7">The sequence shown here is derived from an EMBL/GenBank/DDBJ whole genome shotgun (WGS) entry which is preliminary data.</text>
</comment>
<dbReference type="Proteomes" id="UP001501221">
    <property type="component" value="Unassembled WGS sequence"/>
</dbReference>
<name>A0ABN0T4A6_9GAMM</name>
<sequence>MNIIMNKELLKERAYIDGQWVSADKTFDVDNPFDNGIIASVADCSVEQVEQAIESANAAFKTWSKSTAKDRSNLLHKWYSLITDNADDLAELLTIEQGKPLAEAKGEILYGASYIKWFAEEALRVNGDLIPSPDGEKQIEIHKYPVGVVGIITPWNFPQAMIARKVAPALAAGCTVVIKPASETPLSALAMAELADQAGIPKGVVNVVPSTSSSEVGQALTSSPLVRKISFTGSTPVGKKLIAQSAENVQKVTMELGGNAPFIVFDDADIDAAIYGLMASKFRNSGQTCVCANRVFVHENLYQEYIKLLGNKVNELKLGNGLSEGVKITALINQKGIDKVLRLIQQATESGAEILVGGSQSKEFKNIIQPTILSNVTQDMDIVSEEIFGPVIALIPFSDDDEVIAAANNTSAGLASYAYTEDRKRIKRLVRELEYGMVGINTGMLSNEMAPFGGVKESGMGREGSKYGISDYLDIKYACVN</sequence>
<dbReference type="Gene3D" id="3.40.605.10">
    <property type="entry name" value="Aldehyde Dehydrogenase, Chain A, domain 1"/>
    <property type="match status" value="1"/>
</dbReference>
<dbReference type="CDD" id="cd07103">
    <property type="entry name" value="ALDH_F5_SSADH_GabD"/>
    <property type="match status" value="1"/>
</dbReference>
<dbReference type="InterPro" id="IPR016160">
    <property type="entry name" value="Ald_DH_CS_CYS"/>
</dbReference>
<dbReference type="PROSITE" id="PS00687">
    <property type="entry name" value="ALDEHYDE_DEHYDR_GLU"/>
    <property type="match status" value="1"/>
</dbReference>
<keyword evidence="8" id="KW-1185">Reference proteome</keyword>
<evidence type="ECO:0000256" key="4">
    <source>
        <dbReference type="PROSITE-ProRule" id="PRU10007"/>
    </source>
</evidence>
<dbReference type="InterPro" id="IPR016161">
    <property type="entry name" value="Ald_DH/histidinol_DH"/>
</dbReference>
<feature type="active site" evidence="4">
    <location>
        <position position="255"/>
    </location>
</feature>
<dbReference type="PIRSF" id="PIRSF036492">
    <property type="entry name" value="ALDH"/>
    <property type="match status" value="1"/>
</dbReference>
<evidence type="ECO:0000259" key="6">
    <source>
        <dbReference type="Pfam" id="PF00171"/>
    </source>
</evidence>
<keyword evidence="2 3" id="KW-0560">Oxidoreductase</keyword>
<protein>
    <recommendedName>
        <fullName evidence="3">Aldehyde dehydrogenase</fullName>
    </recommendedName>
</protein>
<gene>
    <name evidence="7" type="primary">gabD</name>
    <name evidence="7" type="ORF">GCM10009123_19210</name>
</gene>
<evidence type="ECO:0000256" key="5">
    <source>
        <dbReference type="RuleBase" id="RU003345"/>
    </source>
</evidence>
<dbReference type="PROSITE" id="PS00070">
    <property type="entry name" value="ALDEHYDE_DEHYDR_CYS"/>
    <property type="match status" value="1"/>
</dbReference>
<dbReference type="PANTHER" id="PTHR43353">
    <property type="entry name" value="SUCCINATE-SEMIALDEHYDE DEHYDROGENASE, MITOCHONDRIAL"/>
    <property type="match status" value="1"/>
</dbReference>
<dbReference type="InterPro" id="IPR029510">
    <property type="entry name" value="Ald_DH_CS_GLU"/>
</dbReference>
<organism evidence="7 8">
    <name type="scientific">Kangiella japonica</name>
    <dbReference type="NCBI Taxonomy" id="647384"/>
    <lineage>
        <taxon>Bacteria</taxon>
        <taxon>Pseudomonadati</taxon>
        <taxon>Pseudomonadota</taxon>
        <taxon>Gammaproteobacteria</taxon>
        <taxon>Kangiellales</taxon>
        <taxon>Kangiellaceae</taxon>
        <taxon>Kangiella</taxon>
    </lineage>
</organism>
<dbReference type="InterPro" id="IPR010102">
    <property type="entry name" value="Succ_semiAld_DH"/>
</dbReference>
<evidence type="ECO:0000313" key="8">
    <source>
        <dbReference type="Proteomes" id="UP001501221"/>
    </source>
</evidence>
<reference evidence="7 8" key="1">
    <citation type="journal article" date="2019" name="Int. J. Syst. Evol. Microbiol.">
        <title>The Global Catalogue of Microorganisms (GCM) 10K type strain sequencing project: providing services to taxonomists for standard genome sequencing and annotation.</title>
        <authorList>
            <consortium name="The Broad Institute Genomics Platform"/>
            <consortium name="The Broad Institute Genome Sequencing Center for Infectious Disease"/>
            <person name="Wu L."/>
            <person name="Ma J."/>
        </authorList>
    </citation>
    <scope>NUCLEOTIDE SEQUENCE [LARGE SCALE GENOMIC DNA]</scope>
    <source>
        <strain evidence="7 8">JCM 16211</strain>
    </source>
</reference>
<comment type="similarity">
    <text evidence="1 3 5">Belongs to the aldehyde dehydrogenase family.</text>
</comment>
<dbReference type="Pfam" id="PF00171">
    <property type="entry name" value="Aldedh"/>
    <property type="match status" value="1"/>
</dbReference>
<accession>A0ABN0T4A6</accession>
<evidence type="ECO:0000256" key="1">
    <source>
        <dbReference type="ARBA" id="ARBA00009986"/>
    </source>
</evidence>
<dbReference type="SUPFAM" id="SSF53720">
    <property type="entry name" value="ALDH-like"/>
    <property type="match status" value="1"/>
</dbReference>
<dbReference type="NCBIfam" id="TIGR01780">
    <property type="entry name" value="SSADH"/>
    <property type="match status" value="1"/>
</dbReference>
<dbReference type="InterPro" id="IPR050740">
    <property type="entry name" value="Aldehyde_DH_Superfamily"/>
</dbReference>
<evidence type="ECO:0000313" key="7">
    <source>
        <dbReference type="EMBL" id="GAA0212128.1"/>
    </source>
</evidence>
<feature type="domain" description="Aldehyde dehydrogenase" evidence="6">
    <location>
        <begin position="20"/>
        <end position="476"/>
    </location>
</feature>
<evidence type="ECO:0000256" key="2">
    <source>
        <dbReference type="ARBA" id="ARBA00023002"/>
    </source>
</evidence>
<dbReference type="InterPro" id="IPR016163">
    <property type="entry name" value="Ald_DH_C"/>
</dbReference>
<dbReference type="Gene3D" id="3.40.309.10">
    <property type="entry name" value="Aldehyde Dehydrogenase, Chain A, domain 2"/>
    <property type="match status" value="1"/>
</dbReference>
<dbReference type="InterPro" id="IPR015590">
    <property type="entry name" value="Aldehyde_DH_dom"/>
</dbReference>
<evidence type="ECO:0000256" key="3">
    <source>
        <dbReference type="PIRNR" id="PIRNR036492"/>
    </source>
</evidence>